<reference evidence="1 2" key="1">
    <citation type="submission" date="2023-08" db="EMBL/GenBank/DDBJ databases">
        <title>Functional and genomic diversity of the sorghum phyllosphere microbiome.</title>
        <authorList>
            <person name="Shade A."/>
        </authorList>
    </citation>
    <scope>NUCLEOTIDE SEQUENCE [LARGE SCALE GENOMIC DNA]</scope>
    <source>
        <strain evidence="1 2">SORGH_AS_0445</strain>
    </source>
</reference>
<sequence length="65" mass="7596">MFDGVHVWPATRPAWRQRLMEALPTSEAWGIAGRLEKRLNGYGVRSIWYPAVADPVQVRKWFDVR</sequence>
<proteinExistence type="predicted"/>
<evidence type="ECO:0000313" key="2">
    <source>
        <dbReference type="Proteomes" id="UP001249291"/>
    </source>
</evidence>
<dbReference type="EMBL" id="JAVIZQ010000001">
    <property type="protein sequence ID" value="MDR6143814.1"/>
    <property type="molecule type" value="Genomic_DNA"/>
</dbReference>
<keyword evidence="2" id="KW-1185">Reference proteome</keyword>
<accession>A0ABU1HUT8</accession>
<gene>
    <name evidence="1" type="ORF">QE375_003368</name>
</gene>
<protein>
    <submittedName>
        <fullName evidence="1">Nucleotidyltransferase/DNA polymerase involved in DNA repair</fullName>
    </submittedName>
</protein>
<organism evidence="1 2">
    <name type="scientific">Microbacterium foliorum</name>
    <dbReference type="NCBI Taxonomy" id="104336"/>
    <lineage>
        <taxon>Bacteria</taxon>
        <taxon>Bacillati</taxon>
        <taxon>Actinomycetota</taxon>
        <taxon>Actinomycetes</taxon>
        <taxon>Micrococcales</taxon>
        <taxon>Microbacteriaceae</taxon>
        <taxon>Microbacterium</taxon>
    </lineage>
</organism>
<dbReference type="Proteomes" id="UP001249291">
    <property type="component" value="Unassembled WGS sequence"/>
</dbReference>
<comment type="caution">
    <text evidence="1">The sequence shown here is derived from an EMBL/GenBank/DDBJ whole genome shotgun (WGS) entry which is preliminary data.</text>
</comment>
<evidence type="ECO:0000313" key="1">
    <source>
        <dbReference type="EMBL" id="MDR6143814.1"/>
    </source>
</evidence>
<name>A0ABU1HUT8_9MICO</name>